<organism evidence="1 2">
    <name type="scientific">Nitrosococcus watsoni (strain C-113)</name>
    <dbReference type="NCBI Taxonomy" id="105559"/>
    <lineage>
        <taxon>Bacteria</taxon>
        <taxon>Pseudomonadati</taxon>
        <taxon>Pseudomonadota</taxon>
        <taxon>Gammaproteobacteria</taxon>
        <taxon>Chromatiales</taxon>
        <taxon>Chromatiaceae</taxon>
        <taxon>Nitrosococcus</taxon>
    </lineage>
</organism>
<gene>
    <name evidence="1" type="ordered locus">Nwat_0064</name>
</gene>
<accession>D8K857</accession>
<reference evidence="1 2" key="1">
    <citation type="submission" date="2010-06" db="EMBL/GenBank/DDBJ databases">
        <title>Complete sequence of chromosome of Nitrosococcus watsoni C-113.</title>
        <authorList>
            <consortium name="US DOE Joint Genome Institute"/>
            <person name="Lucas S."/>
            <person name="Copeland A."/>
            <person name="Lapidus A."/>
            <person name="Cheng J.-F."/>
            <person name="Bruce D."/>
            <person name="Goodwin L."/>
            <person name="Pitluck S."/>
            <person name="Malfatti S.A."/>
            <person name="Chain P.S.G."/>
            <person name="Land M."/>
            <person name="Hauser L."/>
            <person name="Kyrpides N."/>
            <person name="Ivanova N."/>
            <person name="Cambell M.A."/>
            <person name="Heidelberg J.F."/>
            <person name="Klotz M.G."/>
            <person name="Woyke T."/>
        </authorList>
    </citation>
    <scope>NUCLEOTIDE SEQUENCE [LARGE SCALE GENOMIC DNA]</scope>
    <source>
        <strain evidence="1 2">C-113</strain>
    </source>
</reference>
<dbReference type="InterPro" id="IPR025427">
    <property type="entry name" value="DUF4160"/>
</dbReference>
<dbReference type="Proteomes" id="UP000000393">
    <property type="component" value="Chromosome"/>
</dbReference>
<evidence type="ECO:0000313" key="2">
    <source>
        <dbReference type="Proteomes" id="UP000000393"/>
    </source>
</evidence>
<protein>
    <recommendedName>
        <fullName evidence="3">DUF4160 domain-containing protein</fullName>
    </recommendedName>
</protein>
<name>D8K857_NITWC</name>
<keyword evidence="2" id="KW-1185">Reference proteome</keyword>
<dbReference type="EMBL" id="CP002086">
    <property type="protein sequence ID" value="ADJ27052.1"/>
    <property type="molecule type" value="Genomic_DNA"/>
</dbReference>
<dbReference type="RefSeq" id="WP_013219164.1">
    <property type="nucleotide sequence ID" value="NC_014315.1"/>
</dbReference>
<evidence type="ECO:0000313" key="1">
    <source>
        <dbReference type="EMBL" id="ADJ27052.1"/>
    </source>
</evidence>
<dbReference type="KEGG" id="nwa:Nwat_0064"/>
<evidence type="ECO:0008006" key="3">
    <source>
        <dbReference type="Google" id="ProtNLM"/>
    </source>
</evidence>
<dbReference type="Pfam" id="PF13711">
    <property type="entry name" value="DUF4160"/>
    <property type="match status" value="1"/>
</dbReference>
<dbReference type="HOGENOM" id="CLU_162083_4_1_6"/>
<dbReference type="AlphaFoldDB" id="D8K857"/>
<sequence length="67" mass="7996">MSPRSPRRREAPHVHVEREDKIAKFWLDPIRLQKSGRFNRAEIGRIQKIIGEHQAELLEAWNDYFGD</sequence>
<proteinExistence type="predicted"/>
<dbReference type="STRING" id="105559.Nwat_0064"/>